<dbReference type="PRINTS" id="PR00069">
    <property type="entry name" value="ALDKETRDTASE"/>
</dbReference>
<dbReference type="PROSITE" id="PS00798">
    <property type="entry name" value="ALDOKETO_REDUCTASE_1"/>
    <property type="match status" value="1"/>
</dbReference>
<sequence length="255" mass="27854">ARIPAVGIGSSRDGGKLVPALEEALRLGYRHIDTAAKYGTEAQVGEAIGNSNIPRSEVFVTTKLWNTHHRPEDTLGMEYVDLYLMHWPFSIASETEQDENGSLIDAKVDYVDTYKAMEKLLDTGKVRAIGVTFQRLLDNTSVVPAVNQLVGFCKSKGIVMTAYSPLGAGDILNIVNDPSVIDIAASLDSTPAQVLLAWGVKRGKERIASNFKSIDLPSDDFTKISAITRRGRYADPAKIWGSQFSWVFSDGNSNM</sequence>
<evidence type="ECO:0000256" key="2">
    <source>
        <dbReference type="PIRSR" id="PIRSR000097-2"/>
    </source>
</evidence>
<organism evidence="5 6">
    <name type="scientific">Linderina pennispora</name>
    <dbReference type="NCBI Taxonomy" id="61395"/>
    <lineage>
        <taxon>Eukaryota</taxon>
        <taxon>Fungi</taxon>
        <taxon>Fungi incertae sedis</taxon>
        <taxon>Zoopagomycota</taxon>
        <taxon>Kickxellomycotina</taxon>
        <taxon>Kickxellomycetes</taxon>
        <taxon>Kickxellales</taxon>
        <taxon>Kickxellaceae</taxon>
        <taxon>Linderina</taxon>
    </lineage>
</organism>
<dbReference type="Pfam" id="PF00248">
    <property type="entry name" value="Aldo_ket_red"/>
    <property type="match status" value="1"/>
</dbReference>
<dbReference type="InterPro" id="IPR018170">
    <property type="entry name" value="Aldo/ket_reductase_CS"/>
</dbReference>
<dbReference type="GeneID" id="63804800"/>
<evidence type="ECO:0000259" key="4">
    <source>
        <dbReference type="Pfam" id="PF00248"/>
    </source>
</evidence>
<dbReference type="OrthoDB" id="416253at2759"/>
<dbReference type="STRING" id="61395.A0A1Y1W3E3"/>
<feature type="non-terminal residue" evidence="5">
    <location>
        <position position="1"/>
    </location>
</feature>
<dbReference type="EMBL" id="MCFD01000011">
    <property type="protein sequence ID" value="ORX67912.1"/>
    <property type="molecule type" value="Genomic_DNA"/>
</dbReference>
<evidence type="ECO:0000256" key="3">
    <source>
        <dbReference type="PIRSR" id="PIRSR000097-3"/>
    </source>
</evidence>
<dbReference type="GO" id="GO:0016491">
    <property type="term" value="F:oxidoreductase activity"/>
    <property type="evidence" value="ECO:0007669"/>
    <property type="project" value="InterPro"/>
</dbReference>
<keyword evidence="6" id="KW-1185">Reference proteome</keyword>
<feature type="active site" description="Proton donor" evidence="1">
    <location>
        <position position="38"/>
    </location>
</feature>
<accession>A0A1Y1W3E3</accession>
<proteinExistence type="predicted"/>
<feature type="binding site" evidence="2">
    <location>
        <position position="86"/>
    </location>
    <ligand>
        <name>substrate</name>
    </ligand>
</feature>
<dbReference type="PANTHER" id="PTHR11732">
    <property type="entry name" value="ALDO/KETO REDUCTASE"/>
    <property type="match status" value="1"/>
</dbReference>
<dbReference type="SUPFAM" id="SSF51430">
    <property type="entry name" value="NAD(P)-linked oxidoreductase"/>
    <property type="match status" value="1"/>
</dbReference>
<name>A0A1Y1W3E3_9FUNG</name>
<protein>
    <submittedName>
        <fullName evidence="5">Aldo/keto reductase</fullName>
    </submittedName>
</protein>
<dbReference type="Proteomes" id="UP000193922">
    <property type="component" value="Unassembled WGS sequence"/>
</dbReference>
<dbReference type="Gene3D" id="3.20.20.100">
    <property type="entry name" value="NADP-dependent oxidoreductase domain"/>
    <property type="match status" value="1"/>
</dbReference>
<gene>
    <name evidence="5" type="ORF">DL89DRAFT_269093</name>
</gene>
<evidence type="ECO:0000256" key="1">
    <source>
        <dbReference type="PIRSR" id="PIRSR000097-1"/>
    </source>
</evidence>
<dbReference type="InterPro" id="IPR023210">
    <property type="entry name" value="NADP_OxRdtase_dom"/>
</dbReference>
<dbReference type="PIRSF" id="PIRSF000097">
    <property type="entry name" value="AKR"/>
    <property type="match status" value="1"/>
</dbReference>
<dbReference type="InterPro" id="IPR020471">
    <property type="entry name" value="AKR"/>
</dbReference>
<dbReference type="AlphaFoldDB" id="A0A1Y1W3E3"/>
<feature type="site" description="Lowers pKa of active site Tyr" evidence="3">
    <location>
        <position position="63"/>
    </location>
</feature>
<reference evidence="5 6" key="1">
    <citation type="submission" date="2016-07" db="EMBL/GenBank/DDBJ databases">
        <title>Pervasive Adenine N6-methylation of Active Genes in Fungi.</title>
        <authorList>
            <consortium name="DOE Joint Genome Institute"/>
            <person name="Mondo S.J."/>
            <person name="Dannebaum R.O."/>
            <person name="Kuo R.C."/>
            <person name="Labutti K."/>
            <person name="Haridas S."/>
            <person name="Kuo A."/>
            <person name="Salamov A."/>
            <person name="Ahrendt S.R."/>
            <person name="Lipzen A."/>
            <person name="Sullivan W."/>
            <person name="Andreopoulos W.B."/>
            <person name="Clum A."/>
            <person name="Lindquist E."/>
            <person name="Daum C."/>
            <person name="Ramamoorthy G.K."/>
            <person name="Gryganskyi A."/>
            <person name="Culley D."/>
            <person name="Magnuson J.K."/>
            <person name="James T.Y."/>
            <person name="O'Malley M.A."/>
            <person name="Stajich J.E."/>
            <person name="Spatafora J.W."/>
            <person name="Visel A."/>
            <person name="Grigoriev I.V."/>
        </authorList>
    </citation>
    <scope>NUCLEOTIDE SEQUENCE [LARGE SCALE GENOMIC DNA]</scope>
    <source>
        <strain evidence="5 6">ATCC 12442</strain>
    </source>
</reference>
<evidence type="ECO:0000313" key="5">
    <source>
        <dbReference type="EMBL" id="ORX67912.1"/>
    </source>
</evidence>
<evidence type="ECO:0000313" key="6">
    <source>
        <dbReference type="Proteomes" id="UP000193922"/>
    </source>
</evidence>
<dbReference type="CDD" id="cd19071">
    <property type="entry name" value="AKR_AKR1-5-like"/>
    <property type="match status" value="1"/>
</dbReference>
<feature type="domain" description="NADP-dependent oxidoreductase" evidence="4">
    <location>
        <begin position="18"/>
        <end position="133"/>
    </location>
</feature>
<comment type="caution">
    <text evidence="5">The sequence shown here is derived from an EMBL/GenBank/DDBJ whole genome shotgun (WGS) entry which is preliminary data.</text>
</comment>
<dbReference type="RefSeq" id="XP_040741758.1">
    <property type="nucleotide sequence ID" value="XM_040888152.1"/>
</dbReference>
<dbReference type="InterPro" id="IPR036812">
    <property type="entry name" value="NAD(P)_OxRdtase_dom_sf"/>
</dbReference>